<dbReference type="Gene3D" id="1.10.10.60">
    <property type="entry name" value="Homeodomain-like"/>
    <property type="match status" value="2"/>
</dbReference>
<keyword evidence="5" id="KW-0175">Coiled coil</keyword>
<dbReference type="PROSITE" id="PS50110">
    <property type="entry name" value="RESPONSE_REGULATORY"/>
    <property type="match status" value="1"/>
</dbReference>
<sequence>MLKVMIVDDEILAVEDLAQLLPWERYGFEIVATATHSLKALDLYRECQPDLIFVDIRMPVLDGLAFSRKVLARGNPVKIVLLTAYKDFEYAKQALELGVSKYLVKHELDGESLAKELRRIKAEIEDEERARVILKQELIKQLLSGEKMADSVARKALRIPEGTFHYALLLIRSDQPFFPEFRDEKAGWAGSGLELGPEELPAGIHRCESAMLDSLGAVVAVLSPVHSQSELRGGLCGLGIRLQARLREGNSGSFSILISRTSPDLTGLAAWFQPLAQAFQYAVFWGRERVCYLDDLLPWIDHAGLQPQMPGPEPPAMPDVADRDTLRRTVAADLERACRPRWNLPGLTALCRRWLNLLQEYRAAHGLPPLTELHRRGLLDVGECYCSADLPEWFAARFQEAARDAERHPAGRYSRRVQQAVAYLQQHYREDIAIETVARALGISGVYLSQLFKKETGRTLVEYLTDCRIAAAKGLLQRGEHKVHEVAKLVGYKSSQYFSQVFHKVTGVFPLDYKEGGNAGAPRD</sequence>
<dbReference type="SMART" id="SM00448">
    <property type="entry name" value="REC"/>
    <property type="match status" value="1"/>
</dbReference>
<dbReference type="PROSITE" id="PS01124">
    <property type="entry name" value="HTH_ARAC_FAMILY_2"/>
    <property type="match status" value="1"/>
</dbReference>
<accession>A0A4R1S9U8</accession>
<name>A0A4R1S9U8_HYDET</name>
<comment type="caution">
    <text evidence="8">The sequence shown here is derived from an EMBL/GenBank/DDBJ whole genome shotgun (WGS) entry which is preliminary data.</text>
</comment>
<keyword evidence="2" id="KW-0238">DNA-binding</keyword>
<dbReference type="SUPFAM" id="SSF46689">
    <property type="entry name" value="Homeodomain-like"/>
    <property type="match status" value="2"/>
</dbReference>
<dbReference type="AlphaFoldDB" id="A0A4R1S9U8"/>
<evidence type="ECO:0000256" key="5">
    <source>
        <dbReference type="SAM" id="Coils"/>
    </source>
</evidence>
<dbReference type="EMBL" id="SLUN01000002">
    <property type="protein sequence ID" value="TCL76265.1"/>
    <property type="molecule type" value="Genomic_DNA"/>
</dbReference>
<dbReference type="Pfam" id="PF12833">
    <property type="entry name" value="HTH_18"/>
    <property type="match status" value="1"/>
</dbReference>
<evidence type="ECO:0000256" key="3">
    <source>
        <dbReference type="ARBA" id="ARBA00023163"/>
    </source>
</evidence>
<dbReference type="CDD" id="cd17536">
    <property type="entry name" value="REC_YesN-like"/>
    <property type="match status" value="1"/>
</dbReference>
<evidence type="ECO:0000256" key="1">
    <source>
        <dbReference type="ARBA" id="ARBA00023015"/>
    </source>
</evidence>
<dbReference type="InterPro" id="IPR018060">
    <property type="entry name" value="HTH_AraC"/>
</dbReference>
<dbReference type="Gene3D" id="3.40.50.2300">
    <property type="match status" value="1"/>
</dbReference>
<feature type="domain" description="Response regulatory" evidence="7">
    <location>
        <begin position="3"/>
        <end position="120"/>
    </location>
</feature>
<dbReference type="Proteomes" id="UP000295008">
    <property type="component" value="Unassembled WGS sequence"/>
</dbReference>
<feature type="coiled-coil region" evidence="5">
    <location>
        <begin position="110"/>
        <end position="137"/>
    </location>
</feature>
<dbReference type="InterPro" id="IPR009057">
    <property type="entry name" value="Homeodomain-like_sf"/>
</dbReference>
<evidence type="ECO:0000256" key="2">
    <source>
        <dbReference type="ARBA" id="ARBA00023125"/>
    </source>
</evidence>
<organism evidence="8 9">
    <name type="scientific">Hydrogenispora ethanolica</name>
    <dbReference type="NCBI Taxonomy" id="1082276"/>
    <lineage>
        <taxon>Bacteria</taxon>
        <taxon>Bacillati</taxon>
        <taxon>Bacillota</taxon>
        <taxon>Hydrogenispora</taxon>
    </lineage>
</organism>
<dbReference type="GO" id="GO:0043565">
    <property type="term" value="F:sequence-specific DNA binding"/>
    <property type="evidence" value="ECO:0007669"/>
    <property type="project" value="InterPro"/>
</dbReference>
<protein>
    <submittedName>
        <fullName evidence="8">Two-component system response regulator YesN</fullName>
    </submittedName>
</protein>
<keyword evidence="9" id="KW-1185">Reference proteome</keyword>
<dbReference type="InterPro" id="IPR011006">
    <property type="entry name" value="CheY-like_superfamily"/>
</dbReference>
<dbReference type="Pfam" id="PF00072">
    <property type="entry name" value="Response_reg"/>
    <property type="match status" value="1"/>
</dbReference>
<evidence type="ECO:0000256" key="4">
    <source>
        <dbReference type="PROSITE-ProRule" id="PRU00169"/>
    </source>
</evidence>
<evidence type="ECO:0000259" key="7">
    <source>
        <dbReference type="PROSITE" id="PS50110"/>
    </source>
</evidence>
<evidence type="ECO:0000313" key="8">
    <source>
        <dbReference type="EMBL" id="TCL76265.1"/>
    </source>
</evidence>
<dbReference type="OrthoDB" id="9788446at2"/>
<gene>
    <name evidence="8" type="ORF">EDC14_100218</name>
</gene>
<keyword evidence="1" id="KW-0805">Transcription regulation</keyword>
<feature type="modified residue" description="4-aspartylphosphate" evidence="4">
    <location>
        <position position="55"/>
    </location>
</feature>
<proteinExistence type="predicted"/>
<evidence type="ECO:0000313" key="9">
    <source>
        <dbReference type="Proteomes" id="UP000295008"/>
    </source>
</evidence>
<keyword evidence="4" id="KW-0597">Phosphoprotein</keyword>
<dbReference type="GO" id="GO:0000160">
    <property type="term" value="P:phosphorelay signal transduction system"/>
    <property type="evidence" value="ECO:0007669"/>
    <property type="project" value="InterPro"/>
</dbReference>
<dbReference type="SUPFAM" id="SSF52172">
    <property type="entry name" value="CheY-like"/>
    <property type="match status" value="1"/>
</dbReference>
<dbReference type="PANTHER" id="PTHR43280">
    <property type="entry name" value="ARAC-FAMILY TRANSCRIPTIONAL REGULATOR"/>
    <property type="match status" value="1"/>
</dbReference>
<reference evidence="8 9" key="1">
    <citation type="submission" date="2019-03" db="EMBL/GenBank/DDBJ databases">
        <title>Genomic Encyclopedia of Type Strains, Phase IV (KMG-IV): sequencing the most valuable type-strain genomes for metagenomic binning, comparative biology and taxonomic classification.</title>
        <authorList>
            <person name="Goeker M."/>
        </authorList>
    </citation>
    <scope>NUCLEOTIDE SEQUENCE [LARGE SCALE GENOMIC DNA]</scope>
    <source>
        <strain evidence="8 9">LX-B</strain>
    </source>
</reference>
<dbReference type="GO" id="GO:0003700">
    <property type="term" value="F:DNA-binding transcription factor activity"/>
    <property type="evidence" value="ECO:0007669"/>
    <property type="project" value="InterPro"/>
</dbReference>
<feature type="domain" description="HTH araC/xylS-type" evidence="6">
    <location>
        <begin position="418"/>
        <end position="516"/>
    </location>
</feature>
<dbReference type="InterPro" id="IPR001789">
    <property type="entry name" value="Sig_transdc_resp-reg_receiver"/>
</dbReference>
<keyword evidence="3" id="KW-0804">Transcription</keyword>
<dbReference type="PANTHER" id="PTHR43280:SF2">
    <property type="entry name" value="HTH-TYPE TRANSCRIPTIONAL REGULATOR EXSA"/>
    <property type="match status" value="1"/>
</dbReference>
<dbReference type="SMART" id="SM00342">
    <property type="entry name" value="HTH_ARAC"/>
    <property type="match status" value="1"/>
</dbReference>
<evidence type="ECO:0000259" key="6">
    <source>
        <dbReference type="PROSITE" id="PS01124"/>
    </source>
</evidence>